<dbReference type="SUPFAM" id="SSF52540">
    <property type="entry name" value="P-loop containing nucleoside triphosphate hydrolases"/>
    <property type="match status" value="1"/>
</dbReference>
<comment type="caution">
    <text evidence="2">The sequence shown here is derived from an EMBL/GenBank/DDBJ whole genome shotgun (WGS) entry which is preliminary data.</text>
</comment>
<dbReference type="PANTHER" id="PTHR37291:SF1">
    <property type="entry name" value="TYPE IV METHYL-DIRECTED RESTRICTION ENZYME ECOKMCRB SUBUNIT"/>
    <property type="match status" value="1"/>
</dbReference>
<dbReference type="GO" id="GO:0004519">
    <property type="term" value="F:endonuclease activity"/>
    <property type="evidence" value="ECO:0007669"/>
    <property type="project" value="UniProtKB-KW"/>
</dbReference>
<keyword evidence="2" id="KW-0378">Hydrolase</keyword>
<sequence length="496" mass="55422">MYKNSIDLFINDIRSLNSEMSVDYATVSPGFKFSNTGRRGGVKYFYISLNQMITVLEDIKKHLPTFMPNAGYVERTWRDLFHTYLSDDVINAMSTVQTLPLFNLITKVIYQANTLTSRFDDKQMPLSASYLDTAIAYLTSQKADENAYLGSVSSGSNKAGSTASPVVPVSLPIFIPSLNTGTNIIYYGAPGTGKSYRIKNEIGQAKQIRTVFHPDTQYSDFVGTLKPKTVTNNAGDPIITYEFRPGPFTKAFIEAEKVKSTLEPVYLVIEEINRASAAAVFGELFQLLDRKANGSSEYEIELSDPDMLEYINTQLPKPITTLSLPSNLFLIATMNNSDQAVKPMDTAFKRRWSFEYIQIDYAKATPGQLSVPFTSGIANIEWTKFAEIINQRLQNLGVPEDRLLGHRFLSNLELSTPEAAASSLCGKLFVYLWDDVLRHGRREVIFNTADFGTFGALVNGFRNGRSVFCEELEEDLSSAVETSVITSEWEVTVKDE</sequence>
<evidence type="ECO:0000313" key="2">
    <source>
        <dbReference type="EMBL" id="MBF4273914.1"/>
    </source>
</evidence>
<feature type="domain" description="ATPase dynein-related AAA" evidence="1">
    <location>
        <begin position="184"/>
        <end position="351"/>
    </location>
</feature>
<reference evidence="2 3" key="1">
    <citation type="journal article" date="2021" name="PeerJ">
        <title>Analysis of 44 Vibrio anguillarum genomes reveals high genetic diversity.</title>
        <authorList>
            <person name="Hansen M.J."/>
            <person name="Dalsgaard I."/>
        </authorList>
    </citation>
    <scope>NUCLEOTIDE SEQUENCE [LARGE SCALE GENOMIC DNA]</scope>
    <source>
        <strain evidence="2 3">17-16730-2A</strain>
    </source>
</reference>
<dbReference type="InterPro" id="IPR052934">
    <property type="entry name" value="Methyl-DNA_Rec/Restrict_Enz"/>
</dbReference>
<dbReference type="Pfam" id="PF07728">
    <property type="entry name" value="AAA_5"/>
    <property type="match status" value="1"/>
</dbReference>
<organism evidence="2 3">
    <name type="scientific">Vibrio anguillarum</name>
    <name type="common">Listonella anguillarum</name>
    <dbReference type="NCBI Taxonomy" id="55601"/>
    <lineage>
        <taxon>Bacteria</taxon>
        <taxon>Pseudomonadati</taxon>
        <taxon>Pseudomonadota</taxon>
        <taxon>Gammaproteobacteria</taxon>
        <taxon>Vibrionales</taxon>
        <taxon>Vibrionaceae</taxon>
        <taxon>Vibrio</taxon>
    </lineage>
</organism>
<dbReference type="RefSeq" id="WP_107489889.1">
    <property type="nucleotide sequence ID" value="NZ_CP020533.1"/>
</dbReference>
<dbReference type="Proteomes" id="UP000722957">
    <property type="component" value="Unassembled WGS sequence"/>
</dbReference>
<name>A0AAW4AS92_VIBAN</name>
<keyword evidence="2" id="KW-0255">Endonuclease</keyword>
<dbReference type="Gene3D" id="3.40.50.300">
    <property type="entry name" value="P-loop containing nucleotide triphosphate hydrolases"/>
    <property type="match status" value="1"/>
</dbReference>
<dbReference type="InterPro" id="IPR027417">
    <property type="entry name" value="P-loop_NTPase"/>
</dbReference>
<gene>
    <name evidence="2" type="ORF">EAY07_18155</name>
</gene>
<dbReference type="EMBL" id="RDOM01000073">
    <property type="protein sequence ID" value="MBF4273914.1"/>
    <property type="molecule type" value="Genomic_DNA"/>
</dbReference>
<accession>A0AAW4AS92</accession>
<dbReference type="AlphaFoldDB" id="A0AAW4AS92"/>
<dbReference type="GO" id="GO:0005524">
    <property type="term" value="F:ATP binding"/>
    <property type="evidence" value="ECO:0007669"/>
    <property type="project" value="InterPro"/>
</dbReference>
<dbReference type="GO" id="GO:0016887">
    <property type="term" value="F:ATP hydrolysis activity"/>
    <property type="evidence" value="ECO:0007669"/>
    <property type="project" value="InterPro"/>
</dbReference>
<dbReference type="InterPro" id="IPR011704">
    <property type="entry name" value="ATPase_dyneun-rel_AAA"/>
</dbReference>
<evidence type="ECO:0000259" key="1">
    <source>
        <dbReference type="Pfam" id="PF07728"/>
    </source>
</evidence>
<protein>
    <submittedName>
        <fullName evidence="2">Type II restriction endonuclease subunit R</fullName>
    </submittedName>
</protein>
<dbReference type="PANTHER" id="PTHR37291">
    <property type="entry name" value="5-METHYLCYTOSINE-SPECIFIC RESTRICTION ENZYME B"/>
    <property type="match status" value="1"/>
</dbReference>
<evidence type="ECO:0000313" key="3">
    <source>
        <dbReference type="Proteomes" id="UP000722957"/>
    </source>
</evidence>
<keyword evidence="2" id="KW-0540">Nuclease</keyword>
<proteinExistence type="predicted"/>